<comment type="caution">
    <text evidence="7">The sequence shown here is derived from an EMBL/GenBank/DDBJ whole genome shotgun (WGS) entry which is preliminary data.</text>
</comment>
<comment type="subcellular location">
    <subcellularLocation>
        <location evidence="1">Membrane</location>
        <topology evidence="1">Multi-pass membrane protein</topology>
    </subcellularLocation>
</comment>
<keyword evidence="3" id="KW-0812">Transmembrane</keyword>
<reference evidence="7 8" key="1">
    <citation type="submission" date="2017-06" db="EMBL/GenBank/DDBJ databases">
        <title>Cmopartive genomic analysis of Ambrosia Fusariam Clade fungi.</title>
        <authorList>
            <person name="Stajich J.E."/>
            <person name="Carrillo J."/>
            <person name="Kijimoto T."/>
            <person name="Eskalen A."/>
            <person name="O'Donnell K."/>
            <person name="Kasson M."/>
        </authorList>
    </citation>
    <scope>NUCLEOTIDE SEQUENCE [LARGE SCALE GENOMIC DNA]</scope>
    <source>
        <strain evidence="7 8">NRRL 20438</strain>
    </source>
</reference>
<evidence type="ECO:0000256" key="1">
    <source>
        <dbReference type="ARBA" id="ARBA00004141"/>
    </source>
</evidence>
<evidence type="ECO:0000256" key="5">
    <source>
        <dbReference type="ARBA" id="ARBA00023136"/>
    </source>
</evidence>
<evidence type="ECO:0000313" key="8">
    <source>
        <dbReference type="Proteomes" id="UP000288429"/>
    </source>
</evidence>
<dbReference type="Proteomes" id="UP000288429">
    <property type="component" value="Unassembled WGS sequence"/>
</dbReference>
<dbReference type="EMBL" id="NIZV01000263">
    <property type="protein sequence ID" value="RSL97055.1"/>
    <property type="molecule type" value="Genomic_DNA"/>
</dbReference>
<sequence>MQQIICRNVIKGSFVGSIGRPRLEPQFSKLSDDQAHSDWLCATTSSASKCQASSHATSHSPRKSSNPASRDSIALVATQEWLKMSLFRRTAHVLSPHARPFLPISATRRPASTPCAGRRSFHLASGIGDTIRMTADAFSWVHVNVGVPWYVAIPLLAIGVNATLRFPLQLYTAHLRQKRAELQPLIMAWAARHTKTIRQEQKDVPDKIQRLRIAGLIEKSRRRIYKNLGTQRWKGMTPMLSIIPFLTISEALRRKCGAPVGWISNSVGLGSPDSMTAALGSASSMFDESLVNGGCLWFSDLSSMDPYFGLPIICSGILVWTTWGKMSKEQLQALLTVNLDSKKVDTMPRLQKLLGRMLLLMPTFPLLFADLPSAIFLYWGSSFALTGINEIILNRLVPRKEPKLKSEMPKQANLPFLRGPKQPPS</sequence>
<keyword evidence="8" id="KW-1185">Reference proteome</keyword>
<dbReference type="AlphaFoldDB" id="A0A428T4U4"/>
<evidence type="ECO:0000256" key="4">
    <source>
        <dbReference type="ARBA" id="ARBA00022989"/>
    </source>
</evidence>
<dbReference type="PANTHER" id="PTHR12428:SF65">
    <property type="entry name" value="CYTOCHROME C OXIDASE ASSEMBLY PROTEIN COX18, MITOCHONDRIAL"/>
    <property type="match status" value="1"/>
</dbReference>
<proteinExistence type="inferred from homology"/>
<evidence type="ECO:0000256" key="2">
    <source>
        <dbReference type="ARBA" id="ARBA00009877"/>
    </source>
</evidence>
<evidence type="ECO:0000313" key="7">
    <source>
        <dbReference type="EMBL" id="RSL97055.1"/>
    </source>
</evidence>
<comment type="similarity">
    <text evidence="2">Belongs to the OXA1/ALB3/YidC family.</text>
</comment>
<name>A0A428T4U4_9HYPO</name>
<dbReference type="GO" id="GO:0032979">
    <property type="term" value="P:protein insertion into mitochondrial inner membrane from matrix"/>
    <property type="evidence" value="ECO:0007669"/>
    <property type="project" value="TreeGrafter"/>
</dbReference>
<keyword evidence="4" id="KW-1133">Transmembrane helix</keyword>
<dbReference type="InterPro" id="IPR001708">
    <property type="entry name" value="YidC/ALB3/OXA1/COX18"/>
</dbReference>
<feature type="region of interest" description="Disordered" evidence="6">
    <location>
        <begin position="404"/>
        <end position="425"/>
    </location>
</feature>
<keyword evidence="5" id="KW-0472">Membrane</keyword>
<dbReference type="GO" id="GO:0033617">
    <property type="term" value="P:mitochondrial respiratory chain complex IV assembly"/>
    <property type="evidence" value="ECO:0007669"/>
    <property type="project" value="TreeGrafter"/>
</dbReference>
<dbReference type="PANTHER" id="PTHR12428">
    <property type="entry name" value="OXA1"/>
    <property type="match status" value="1"/>
</dbReference>
<dbReference type="GO" id="GO:0005743">
    <property type="term" value="C:mitochondrial inner membrane"/>
    <property type="evidence" value="ECO:0007669"/>
    <property type="project" value="TreeGrafter"/>
</dbReference>
<evidence type="ECO:0000256" key="6">
    <source>
        <dbReference type="SAM" id="MobiDB-lite"/>
    </source>
</evidence>
<organism evidence="7 8">
    <name type="scientific">Fusarium ambrosium</name>
    <dbReference type="NCBI Taxonomy" id="131363"/>
    <lineage>
        <taxon>Eukaryota</taxon>
        <taxon>Fungi</taxon>
        <taxon>Dikarya</taxon>
        <taxon>Ascomycota</taxon>
        <taxon>Pezizomycotina</taxon>
        <taxon>Sordariomycetes</taxon>
        <taxon>Hypocreomycetidae</taxon>
        <taxon>Hypocreales</taxon>
        <taxon>Nectriaceae</taxon>
        <taxon>Fusarium</taxon>
        <taxon>Fusarium solani species complex</taxon>
    </lineage>
</organism>
<dbReference type="GO" id="GO:0032977">
    <property type="term" value="F:membrane insertase activity"/>
    <property type="evidence" value="ECO:0007669"/>
    <property type="project" value="InterPro"/>
</dbReference>
<gene>
    <name evidence="7" type="ORF">CDV31_013216</name>
</gene>
<protein>
    <recommendedName>
        <fullName evidence="9">Mitochondrial inner membrane protein COX18</fullName>
    </recommendedName>
</protein>
<evidence type="ECO:0000256" key="3">
    <source>
        <dbReference type="ARBA" id="ARBA00022692"/>
    </source>
</evidence>
<accession>A0A428T4U4</accession>
<evidence type="ECO:0008006" key="9">
    <source>
        <dbReference type="Google" id="ProtNLM"/>
    </source>
</evidence>